<evidence type="ECO:0000313" key="1">
    <source>
        <dbReference type="EMBL" id="HIR89692.1"/>
    </source>
</evidence>
<proteinExistence type="predicted"/>
<evidence type="ECO:0000313" key="2">
    <source>
        <dbReference type="Proteomes" id="UP000824201"/>
    </source>
</evidence>
<protein>
    <submittedName>
        <fullName evidence="1">Uncharacterized protein</fullName>
    </submittedName>
</protein>
<dbReference type="AlphaFoldDB" id="A0A9D1EFZ0"/>
<name>A0A9D1EFZ0_9FIRM</name>
<organism evidence="1 2">
    <name type="scientific">Candidatus Fimimorpha faecalis</name>
    <dbReference type="NCBI Taxonomy" id="2840824"/>
    <lineage>
        <taxon>Bacteria</taxon>
        <taxon>Bacillati</taxon>
        <taxon>Bacillota</taxon>
        <taxon>Clostridia</taxon>
        <taxon>Eubacteriales</taxon>
        <taxon>Candidatus Fimimorpha</taxon>
    </lineage>
</organism>
<comment type="caution">
    <text evidence="1">The sequence shown here is derived from an EMBL/GenBank/DDBJ whole genome shotgun (WGS) entry which is preliminary data.</text>
</comment>
<accession>A0A9D1EFZ0</accession>
<gene>
    <name evidence="1" type="ORF">IAC96_12170</name>
</gene>
<sequence>MKKEEKRVSLVDSYLTHHVKTEEERQEILEEIRRNTNQLQNEFQTLQQPEYSSSVAIEKARQVIEQHVQGYSQELSQRLNNVERGDVDYLVHPGVNVTKMRMNPTYLDGIWHFVVASDDMELGTGYALDMLQEINKDGMTRPDEVVEMDGTEWNDIRIIEEFDRLLGKTILIRNVGLMSARNLREFEIVLDRNDRSLLIVFIDTIEHLSQIFSRHRRFLEAFSAQFTAKSYSEKEMLDYAINYLAERDFALEEGAKGRLYREIRRMPLVTADGQRKKLADRLEVLMDQAENRPIGTRLKTLFAAKTDAQGRTLIRLEDFN</sequence>
<dbReference type="EMBL" id="DVHN01000170">
    <property type="protein sequence ID" value="HIR89692.1"/>
    <property type="molecule type" value="Genomic_DNA"/>
</dbReference>
<reference evidence="1" key="1">
    <citation type="submission" date="2020-10" db="EMBL/GenBank/DDBJ databases">
        <authorList>
            <person name="Gilroy R."/>
        </authorList>
    </citation>
    <scope>NUCLEOTIDE SEQUENCE</scope>
    <source>
        <strain evidence="1">ChiW13-3771</strain>
    </source>
</reference>
<reference evidence="1" key="2">
    <citation type="journal article" date="2021" name="PeerJ">
        <title>Extensive microbial diversity within the chicken gut microbiome revealed by metagenomics and culture.</title>
        <authorList>
            <person name="Gilroy R."/>
            <person name="Ravi A."/>
            <person name="Getino M."/>
            <person name="Pursley I."/>
            <person name="Horton D.L."/>
            <person name="Alikhan N.F."/>
            <person name="Baker D."/>
            <person name="Gharbi K."/>
            <person name="Hall N."/>
            <person name="Watson M."/>
            <person name="Adriaenssens E.M."/>
            <person name="Foster-Nyarko E."/>
            <person name="Jarju S."/>
            <person name="Secka A."/>
            <person name="Antonio M."/>
            <person name="Oren A."/>
            <person name="Chaudhuri R.R."/>
            <person name="La Ragione R."/>
            <person name="Hildebrand F."/>
            <person name="Pallen M.J."/>
        </authorList>
    </citation>
    <scope>NUCLEOTIDE SEQUENCE</scope>
    <source>
        <strain evidence="1">ChiW13-3771</strain>
    </source>
</reference>
<dbReference type="Proteomes" id="UP000824201">
    <property type="component" value="Unassembled WGS sequence"/>
</dbReference>